<proteinExistence type="predicted"/>
<dbReference type="AlphaFoldDB" id="A0A0F9AMX7"/>
<organism evidence="1">
    <name type="scientific">marine sediment metagenome</name>
    <dbReference type="NCBI Taxonomy" id="412755"/>
    <lineage>
        <taxon>unclassified sequences</taxon>
        <taxon>metagenomes</taxon>
        <taxon>ecological metagenomes</taxon>
    </lineage>
</organism>
<name>A0A0F9AMX7_9ZZZZ</name>
<dbReference type="InterPro" id="IPR008979">
    <property type="entry name" value="Galactose-bd-like_sf"/>
</dbReference>
<feature type="non-terminal residue" evidence="1">
    <location>
        <position position="1"/>
    </location>
</feature>
<evidence type="ECO:0008006" key="2">
    <source>
        <dbReference type="Google" id="ProtNLM"/>
    </source>
</evidence>
<sequence>RLGGGFGAGEIITLDNLVLKAVTSPAIYASTGAFVRVCASGSTLATDCATVYIGEVGTGLAVGAELLPNPSFDADTTGWNEVNTSTVDSVAGGVSNNAVRITEDNTGSNPYVSDSAITVSNKQYKQSVWIKQGTESTYLVKFNTAIYSDVILTGESTATWVHYEWYAVAYATNEALNLQQMAAQGSATTIFFDEASFKEVTEPNPNSVKIYKEGHLGTEGWLTIGATFDPNDISTFTISQ</sequence>
<comment type="caution">
    <text evidence="1">The sequence shown here is derived from an EMBL/GenBank/DDBJ whole genome shotgun (WGS) entry which is preliminary data.</text>
</comment>
<reference evidence="1" key="1">
    <citation type="journal article" date="2015" name="Nature">
        <title>Complex archaea that bridge the gap between prokaryotes and eukaryotes.</title>
        <authorList>
            <person name="Spang A."/>
            <person name="Saw J.H."/>
            <person name="Jorgensen S.L."/>
            <person name="Zaremba-Niedzwiedzka K."/>
            <person name="Martijn J."/>
            <person name="Lind A.E."/>
            <person name="van Eijk R."/>
            <person name="Schleper C."/>
            <person name="Guy L."/>
            <person name="Ettema T.J."/>
        </authorList>
    </citation>
    <scope>NUCLEOTIDE SEQUENCE</scope>
</reference>
<dbReference type="Gene3D" id="2.60.120.260">
    <property type="entry name" value="Galactose-binding domain-like"/>
    <property type="match status" value="1"/>
</dbReference>
<protein>
    <recommendedName>
        <fullName evidence="2">CBM-cenC domain-containing protein</fullName>
    </recommendedName>
</protein>
<gene>
    <name evidence="1" type="ORF">LCGC14_2630850</name>
</gene>
<evidence type="ECO:0000313" key="1">
    <source>
        <dbReference type="EMBL" id="KKK99630.1"/>
    </source>
</evidence>
<dbReference type="EMBL" id="LAZR01045123">
    <property type="protein sequence ID" value="KKK99630.1"/>
    <property type="molecule type" value="Genomic_DNA"/>
</dbReference>
<accession>A0A0F9AMX7</accession>
<dbReference type="SUPFAM" id="SSF49785">
    <property type="entry name" value="Galactose-binding domain-like"/>
    <property type="match status" value="1"/>
</dbReference>